<dbReference type="OrthoDB" id="9802264at2"/>
<dbReference type="GO" id="GO:0005524">
    <property type="term" value="F:ATP binding"/>
    <property type="evidence" value="ECO:0007669"/>
    <property type="project" value="UniProtKB-KW"/>
</dbReference>
<name>A0A0L6TVB4_9FIRM</name>
<dbReference type="SUPFAM" id="SSF52540">
    <property type="entry name" value="P-loop containing nucleoside triphosphate hydrolases"/>
    <property type="match status" value="1"/>
</dbReference>
<keyword evidence="6" id="KW-1185">Reference proteome</keyword>
<organism evidence="5 6">
    <name type="scientific">Acetobacterium bakii</name>
    <dbReference type="NCBI Taxonomy" id="52689"/>
    <lineage>
        <taxon>Bacteria</taxon>
        <taxon>Bacillati</taxon>
        <taxon>Bacillota</taxon>
        <taxon>Clostridia</taxon>
        <taxon>Eubacteriales</taxon>
        <taxon>Eubacteriaceae</taxon>
        <taxon>Acetobacterium</taxon>
    </lineage>
</organism>
<dbReference type="PROSITE" id="PS00211">
    <property type="entry name" value="ABC_TRANSPORTER_1"/>
    <property type="match status" value="1"/>
</dbReference>
<gene>
    <name evidence="5" type="ORF">AKG39_18940</name>
</gene>
<dbReference type="InterPro" id="IPR003439">
    <property type="entry name" value="ABC_transporter-like_ATP-bd"/>
</dbReference>
<dbReference type="STRING" id="52689.AKG39_18940"/>
<dbReference type="Proteomes" id="UP000036873">
    <property type="component" value="Unassembled WGS sequence"/>
</dbReference>
<keyword evidence="3 5" id="KW-0067">ATP-binding</keyword>
<dbReference type="Gene3D" id="3.40.50.300">
    <property type="entry name" value="P-loop containing nucleotide triphosphate hydrolases"/>
    <property type="match status" value="1"/>
</dbReference>
<evidence type="ECO:0000313" key="6">
    <source>
        <dbReference type="Proteomes" id="UP000036873"/>
    </source>
</evidence>
<dbReference type="CDD" id="cd03293">
    <property type="entry name" value="ABC_NrtD_SsuB_transporters"/>
    <property type="match status" value="1"/>
</dbReference>
<dbReference type="PROSITE" id="PS50893">
    <property type="entry name" value="ABC_TRANSPORTER_2"/>
    <property type="match status" value="1"/>
</dbReference>
<dbReference type="AlphaFoldDB" id="A0A0L6TVB4"/>
<protein>
    <submittedName>
        <fullName evidence="5">ABC transporter ATP-binding protein</fullName>
    </submittedName>
</protein>
<proteinExistence type="predicted"/>
<dbReference type="EMBL" id="LGYO01000077">
    <property type="protein sequence ID" value="KNZ40203.1"/>
    <property type="molecule type" value="Genomic_DNA"/>
</dbReference>
<evidence type="ECO:0000256" key="1">
    <source>
        <dbReference type="ARBA" id="ARBA00022448"/>
    </source>
</evidence>
<keyword evidence="1" id="KW-0813">Transport</keyword>
<accession>A0A0L6TVB4</accession>
<evidence type="ECO:0000256" key="2">
    <source>
        <dbReference type="ARBA" id="ARBA00022741"/>
    </source>
</evidence>
<dbReference type="GO" id="GO:0016887">
    <property type="term" value="F:ATP hydrolysis activity"/>
    <property type="evidence" value="ECO:0007669"/>
    <property type="project" value="InterPro"/>
</dbReference>
<dbReference type="InterPro" id="IPR017871">
    <property type="entry name" value="ABC_transporter-like_CS"/>
</dbReference>
<dbReference type="PANTHER" id="PTHR42788">
    <property type="entry name" value="TAURINE IMPORT ATP-BINDING PROTEIN-RELATED"/>
    <property type="match status" value="1"/>
</dbReference>
<evidence type="ECO:0000313" key="5">
    <source>
        <dbReference type="EMBL" id="KNZ40203.1"/>
    </source>
</evidence>
<reference evidence="6" key="1">
    <citation type="submission" date="2015-07" db="EMBL/GenBank/DDBJ databases">
        <title>Draft genome sequence of Acetobacterium bakii DSM 8293, a potential psychrophilic chemical producer through syngas fermentation.</title>
        <authorList>
            <person name="Song Y."/>
            <person name="Hwang S."/>
            <person name="Cho B.-K."/>
        </authorList>
    </citation>
    <scope>NUCLEOTIDE SEQUENCE [LARGE SCALE GENOMIC DNA]</scope>
    <source>
        <strain evidence="6">DSM 8239</strain>
    </source>
</reference>
<dbReference type="InterPro" id="IPR050166">
    <property type="entry name" value="ABC_transporter_ATP-bind"/>
</dbReference>
<dbReference type="PANTHER" id="PTHR42788:SF13">
    <property type="entry name" value="ALIPHATIC SULFONATES IMPORT ATP-BINDING PROTEIN SSUB"/>
    <property type="match status" value="1"/>
</dbReference>
<keyword evidence="2" id="KW-0547">Nucleotide-binding</keyword>
<dbReference type="SMART" id="SM00382">
    <property type="entry name" value="AAA"/>
    <property type="match status" value="1"/>
</dbReference>
<dbReference type="InterPro" id="IPR003593">
    <property type="entry name" value="AAA+_ATPase"/>
</dbReference>
<evidence type="ECO:0000256" key="3">
    <source>
        <dbReference type="ARBA" id="ARBA00022840"/>
    </source>
</evidence>
<sequence>MKGPPMENKTALVIDKVDKSFSVKTGKKSEVGLLQVLRAISMSVMEGEIIGLLGPSGCGKSTLLNIVAGFEQPDKGEVLFQGEPVVIPAPERSVLFQSAVLFPWFTVKENIVYGLRNRRENQGIIEKKYCQYVQLVGLKGFDNYYPNQLSGGMQQRAALARALIMEPRMLLMDEPFAALDAQTRMLMQQLLLGISEQIKPTILFITHDIEEALILSDRILVMSKLPGKIIYEVTVPFSRPRDLSMIGSYGFAKMKDEIRQYLFDQLL</sequence>
<dbReference type="Pfam" id="PF00005">
    <property type="entry name" value="ABC_tran"/>
    <property type="match status" value="1"/>
</dbReference>
<evidence type="ECO:0000259" key="4">
    <source>
        <dbReference type="PROSITE" id="PS50893"/>
    </source>
</evidence>
<comment type="caution">
    <text evidence="5">The sequence shown here is derived from an EMBL/GenBank/DDBJ whole genome shotgun (WGS) entry which is preliminary data.</text>
</comment>
<dbReference type="InterPro" id="IPR027417">
    <property type="entry name" value="P-loop_NTPase"/>
</dbReference>
<feature type="domain" description="ABC transporter" evidence="4">
    <location>
        <begin position="12"/>
        <end position="249"/>
    </location>
</feature>